<comment type="caution">
    <text evidence="6">The sequence shown here is derived from an EMBL/GenBank/DDBJ whole genome shotgun (WGS) entry which is preliminary data.</text>
</comment>
<reference evidence="7" key="1">
    <citation type="journal article" date="2019" name="Int. J. Syst. Evol. Microbiol.">
        <title>The Global Catalogue of Microorganisms (GCM) 10K type strain sequencing project: providing services to taxonomists for standard genome sequencing and annotation.</title>
        <authorList>
            <consortium name="The Broad Institute Genomics Platform"/>
            <consortium name="The Broad Institute Genome Sequencing Center for Infectious Disease"/>
            <person name="Wu L."/>
            <person name="Ma J."/>
        </authorList>
    </citation>
    <scope>NUCLEOTIDE SEQUENCE [LARGE SCALE GENOMIC DNA]</scope>
    <source>
        <strain evidence="7">KCTC 42398</strain>
    </source>
</reference>
<proteinExistence type="predicted"/>
<dbReference type="InterPro" id="IPR013766">
    <property type="entry name" value="Thioredoxin_domain"/>
</dbReference>
<name>A0ABW5T6P9_9FLAO</name>
<dbReference type="InterPro" id="IPR050553">
    <property type="entry name" value="Thioredoxin_ResA/DsbE_sf"/>
</dbReference>
<organism evidence="6 7">
    <name type="scientific">Hyunsoonleella rubra</name>
    <dbReference type="NCBI Taxonomy" id="1737062"/>
    <lineage>
        <taxon>Bacteria</taxon>
        <taxon>Pseudomonadati</taxon>
        <taxon>Bacteroidota</taxon>
        <taxon>Flavobacteriia</taxon>
        <taxon>Flavobacteriales</taxon>
        <taxon>Flavobacteriaceae</taxon>
    </lineage>
</organism>
<dbReference type="EMBL" id="JBHULY010000005">
    <property type="protein sequence ID" value="MFD2724927.1"/>
    <property type="molecule type" value="Genomic_DNA"/>
</dbReference>
<sequence>MKKISNLIYVLTFISIALVSCTSSKEQDKSLMKGTIKGLGNNPIVLLDAKYQPLDTVQASNDNFVFEHKLDISDPKMQGLFIPQLSNKKDRGMRVDRTYFFVDSKTINITASIVNENLENIEVTGSPTTKEYRDLYANFPASIELEKYSKPYNEAFHLYNYVEKSEEHLKTLKYYGNIIDSLQAEKGKNIIDAIEYNKESIALSYIVYQNYETKSPAFIKDLINKFSPNIEDSYYISLLKEQVKLKEESSVGAMAPDFTLVDDTNKIVKLSDFKGSYVLVDFWASWCGPCRREIPHLKKAYNTFKDEGFQIVSVSIDRKKEAWKKALNEEQLPYIKLWDKKNETSQLYQYQSIPYIVLVSPEGKILKINDGLRGDALEETLKNIFLNEK</sequence>
<dbReference type="PROSITE" id="PS00194">
    <property type="entry name" value="THIOREDOXIN_1"/>
    <property type="match status" value="1"/>
</dbReference>
<dbReference type="Proteomes" id="UP001597476">
    <property type="component" value="Unassembled WGS sequence"/>
</dbReference>
<dbReference type="Pfam" id="PF14289">
    <property type="entry name" value="DUF4369"/>
    <property type="match status" value="1"/>
</dbReference>
<comment type="subcellular location">
    <subcellularLocation>
        <location evidence="1">Cell envelope</location>
    </subcellularLocation>
</comment>
<dbReference type="RefSeq" id="WP_380288441.1">
    <property type="nucleotide sequence ID" value="NZ_JBHULY010000005.1"/>
</dbReference>
<accession>A0ABW5T6P9</accession>
<protein>
    <submittedName>
        <fullName evidence="6">Redoxin domain-containing protein</fullName>
    </submittedName>
</protein>
<dbReference type="PANTHER" id="PTHR42852">
    <property type="entry name" value="THIOL:DISULFIDE INTERCHANGE PROTEIN DSBE"/>
    <property type="match status" value="1"/>
</dbReference>
<keyword evidence="7" id="KW-1185">Reference proteome</keyword>
<dbReference type="PANTHER" id="PTHR42852:SF6">
    <property type="entry name" value="THIOL:DISULFIDE INTERCHANGE PROTEIN DSBE"/>
    <property type="match status" value="1"/>
</dbReference>
<evidence type="ECO:0000313" key="7">
    <source>
        <dbReference type="Proteomes" id="UP001597476"/>
    </source>
</evidence>
<dbReference type="PROSITE" id="PS51352">
    <property type="entry name" value="THIOREDOXIN_2"/>
    <property type="match status" value="1"/>
</dbReference>
<keyword evidence="2" id="KW-0201">Cytochrome c-type biogenesis</keyword>
<dbReference type="Gene3D" id="3.40.30.10">
    <property type="entry name" value="Glutaredoxin"/>
    <property type="match status" value="1"/>
</dbReference>
<dbReference type="InterPro" id="IPR025380">
    <property type="entry name" value="DUF4369"/>
</dbReference>
<evidence type="ECO:0000256" key="1">
    <source>
        <dbReference type="ARBA" id="ARBA00004196"/>
    </source>
</evidence>
<dbReference type="SUPFAM" id="SSF52833">
    <property type="entry name" value="Thioredoxin-like"/>
    <property type="match status" value="1"/>
</dbReference>
<evidence type="ECO:0000259" key="5">
    <source>
        <dbReference type="PROSITE" id="PS51352"/>
    </source>
</evidence>
<dbReference type="InterPro" id="IPR036249">
    <property type="entry name" value="Thioredoxin-like_sf"/>
</dbReference>
<feature type="domain" description="Thioredoxin" evidence="5">
    <location>
        <begin position="249"/>
        <end position="389"/>
    </location>
</feature>
<dbReference type="PROSITE" id="PS51257">
    <property type="entry name" value="PROKAR_LIPOPROTEIN"/>
    <property type="match status" value="1"/>
</dbReference>
<evidence type="ECO:0000256" key="3">
    <source>
        <dbReference type="ARBA" id="ARBA00023157"/>
    </source>
</evidence>
<keyword evidence="3" id="KW-1015">Disulfide bond</keyword>
<dbReference type="InterPro" id="IPR017937">
    <property type="entry name" value="Thioredoxin_CS"/>
</dbReference>
<keyword evidence="4" id="KW-0676">Redox-active center</keyword>
<dbReference type="Pfam" id="PF00578">
    <property type="entry name" value="AhpC-TSA"/>
    <property type="match status" value="1"/>
</dbReference>
<dbReference type="CDD" id="cd02966">
    <property type="entry name" value="TlpA_like_family"/>
    <property type="match status" value="1"/>
</dbReference>
<dbReference type="InterPro" id="IPR000866">
    <property type="entry name" value="AhpC/TSA"/>
</dbReference>
<gene>
    <name evidence="6" type="ORF">ACFSR8_01770</name>
</gene>
<evidence type="ECO:0000313" key="6">
    <source>
        <dbReference type="EMBL" id="MFD2724927.1"/>
    </source>
</evidence>
<evidence type="ECO:0000256" key="2">
    <source>
        <dbReference type="ARBA" id="ARBA00022748"/>
    </source>
</evidence>
<evidence type="ECO:0000256" key="4">
    <source>
        <dbReference type="ARBA" id="ARBA00023284"/>
    </source>
</evidence>